<evidence type="ECO:0000313" key="3">
    <source>
        <dbReference type="Proteomes" id="UP001595851"/>
    </source>
</evidence>
<reference evidence="3" key="1">
    <citation type="journal article" date="2019" name="Int. J. Syst. Evol. Microbiol.">
        <title>The Global Catalogue of Microorganisms (GCM) 10K type strain sequencing project: providing services to taxonomists for standard genome sequencing and annotation.</title>
        <authorList>
            <consortium name="The Broad Institute Genomics Platform"/>
            <consortium name="The Broad Institute Genome Sequencing Center for Infectious Disease"/>
            <person name="Wu L."/>
            <person name="Ma J."/>
        </authorList>
    </citation>
    <scope>NUCLEOTIDE SEQUENCE [LARGE SCALE GENOMIC DNA]</scope>
    <source>
        <strain evidence="3">TBRC 1276</strain>
    </source>
</reference>
<feature type="compositionally biased region" description="Low complexity" evidence="1">
    <location>
        <begin position="1"/>
        <end position="12"/>
    </location>
</feature>
<feature type="region of interest" description="Disordered" evidence="1">
    <location>
        <begin position="1"/>
        <end position="25"/>
    </location>
</feature>
<proteinExistence type="predicted"/>
<comment type="caution">
    <text evidence="2">The sequence shown here is derived from an EMBL/GenBank/DDBJ whole genome shotgun (WGS) entry which is preliminary data.</text>
</comment>
<sequence>MGQQSGSAGSRSARGHADRARSAGARARQFAAALTVIRARLREVQQGGAAEALPAYDREQAAERVREARARCRQALLLNARAHDRAAERHERDVWQGRGDPDEHIERATWHRAAARRSREVAAAIASDPGPLRTS</sequence>
<gene>
    <name evidence="2" type="ORF">ACFOY2_41760</name>
</gene>
<keyword evidence="3" id="KW-1185">Reference proteome</keyword>
<dbReference type="RefSeq" id="WP_379533666.1">
    <property type="nucleotide sequence ID" value="NZ_JBHSBI010000030.1"/>
</dbReference>
<evidence type="ECO:0000256" key="1">
    <source>
        <dbReference type="SAM" id="MobiDB-lite"/>
    </source>
</evidence>
<name>A0ABV8GNG6_9ACTN</name>
<evidence type="ECO:0000313" key="2">
    <source>
        <dbReference type="EMBL" id="MFC4013812.1"/>
    </source>
</evidence>
<organism evidence="2 3">
    <name type="scientific">Nonomuraea purpurea</name>
    <dbReference type="NCBI Taxonomy" id="1849276"/>
    <lineage>
        <taxon>Bacteria</taxon>
        <taxon>Bacillati</taxon>
        <taxon>Actinomycetota</taxon>
        <taxon>Actinomycetes</taxon>
        <taxon>Streptosporangiales</taxon>
        <taxon>Streptosporangiaceae</taxon>
        <taxon>Nonomuraea</taxon>
    </lineage>
</organism>
<protein>
    <submittedName>
        <fullName evidence="2">Uncharacterized protein</fullName>
    </submittedName>
</protein>
<accession>A0ABV8GNG6</accession>
<dbReference type="EMBL" id="JBHSBI010000030">
    <property type="protein sequence ID" value="MFC4013812.1"/>
    <property type="molecule type" value="Genomic_DNA"/>
</dbReference>
<dbReference type="Proteomes" id="UP001595851">
    <property type="component" value="Unassembled WGS sequence"/>
</dbReference>